<dbReference type="EMBL" id="BAABHJ010000041">
    <property type="protein sequence ID" value="GAA4619483.1"/>
    <property type="molecule type" value="Genomic_DNA"/>
</dbReference>
<feature type="transmembrane region" description="Helical" evidence="1">
    <location>
        <begin position="31"/>
        <end position="53"/>
    </location>
</feature>
<protein>
    <submittedName>
        <fullName evidence="2">Uncharacterized protein</fullName>
    </submittedName>
</protein>
<organism evidence="2 3">
    <name type="scientific">Actinoallomurus liliacearum</name>
    <dbReference type="NCBI Taxonomy" id="1080073"/>
    <lineage>
        <taxon>Bacteria</taxon>
        <taxon>Bacillati</taxon>
        <taxon>Actinomycetota</taxon>
        <taxon>Actinomycetes</taxon>
        <taxon>Streptosporangiales</taxon>
        <taxon>Thermomonosporaceae</taxon>
        <taxon>Actinoallomurus</taxon>
    </lineage>
</organism>
<dbReference type="RefSeq" id="WP_345367656.1">
    <property type="nucleotide sequence ID" value="NZ_BAABHJ010000041.1"/>
</dbReference>
<feature type="transmembrane region" description="Helical" evidence="1">
    <location>
        <begin position="65"/>
        <end position="87"/>
    </location>
</feature>
<feature type="transmembrane region" description="Helical" evidence="1">
    <location>
        <begin position="99"/>
        <end position="121"/>
    </location>
</feature>
<dbReference type="Proteomes" id="UP001500212">
    <property type="component" value="Unassembled WGS sequence"/>
</dbReference>
<evidence type="ECO:0000313" key="3">
    <source>
        <dbReference type="Proteomes" id="UP001500212"/>
    </source>
</evidence>
<comment type="caution">
    <text evidence="2">The sequence shown here is derived from an EMBL/GenBank/DDBJ whole genome shotgun (WGS) entry which is preliminary data.</text>
</comment>
<keyword evidence="1" id="KW-0472">Membrane</keyword>
<name>A0ABP8TYG3_9ACTN</name>
<evidence type="ECO:0000256" key="1">
    <source>
        <dbReference type="SAM" id="Phobius"/>
    </source>
</evidence>
<proteinExistence type="predicted"/>
<keyword evidence="1" id="KW-0812">Transmembrane</keyword>
<keyword evidence="3" id="KW-1185">Reference proteome</keyword>
<gene>
    <name evidence="2" type="ORF">GCM10023195_88130</name>
</gene>
<keyword evidence="1" id="KW-1133">Transmembrane helix</keyword>
<sequence length="122" mass="13392">MGRQKRPLPPGYGLKLRQLQKRSKEDLRKQVAFAVFFFTALFLVPGVVTFASGASPKISVRLLPVWGLLVIIIGLMIAANILAVMSLNGSADERRKNRLSLIAFCLLVAAYVFIAIVGSIYT</sequence>
<evidence type="ECO:0000313" key="2">
    <source>
        <dbReference type="EMBL" id="GAA4619483.1"/>
    </source>
</evidence>
<reference evidence="3" key="1">
    <citation type="journal article" date="2019" name="Int. J. Syst. Evol. Microbiol.">
        <title>The Global Catalogue of Microorganisms (GCM) 10K type strain sequencing project: providing services to taxonomists for standard genome sequencing and annotation.</title>
        <authorList>
            <consortium name="The Broad Institute Genomics Platform"/>
            <consortium name="The Broad Institute Genome Sequencing Center for Infectious Disease"/>
            <person name="Wu L."/>
            <person name="Ma J."/>
        </authorList>
    </citation>
    <scope>NUCLEOTIDE SEQUENCE [LARGE SCALE GENOMIC DNA]</scope>
    <source>
        <strain evidence="3">JCM 17938</strain>
    </source>
</reference>
<accession>A0ABP8TYG3</accession>